<dbReference type="RefSeq" id="WP_326564874.1">
    <property type="nucleotide sequence ID" value="NZ_CP142149.1"/>
</dbReference>
<gene>
    <name evidence="1" type="ORF">VSH64_23760</name>
</gene>
<evidence type="ECO:0000313" key="2">
    <source>
        <dbReference type="Proteomes" id="UP001330812"/>
    </source>
</evidence>
<sequence length="62" mass="6861">MRSERRPLSPETSEFARARVSAELGMRHQRDQAARTVAARAHDADDLRGLLDMLGLEAGARS</sequence>
<proteinExistence type="predicted"/>
<dbReference type="Proteomes" id="UP001330812">
    <property type="component" value="Chromosome"/>
</dbReference>
<reference evidence="1 2" key="1">
    <citation type="journal article" date="2015" name="Int. J. Syst. Evol. Microbiol.">
        <title>Amycolatopsis rhabdoformis sp. nov., an actinomycete isolated from a tropical forest soil.</title>
        <authorList>
            <person name="Souza W.R."/>
            <person name="Silva R.E."/>
            <person name="Goodfellow M."/>
            <person name="Busarakam K."/>
            <person name="Figueiro F.S."/>
            <person name="Ferreira D."/>
            <person name="Rodrigues-Filho E."/>
            <person name="Moraes L.A.B."/>
            <person name="Zucchi T.D."/>
        </authorList>
    </citation>
    <scope>NUCLEOTIDE SEQUENCE [LARGE SCALE GENOMIC DNA]</scope>
    <source>
        <strain evidence="1 2">NCIMB 14900</strain>
    </source>
</reference>
<keyword evidence="2" id="KW-1185">Reference proteome</keyword>
<accession>A0ABZ1HWD3</accession>
<dbReference type="EMBL" id="CP142149">
    <property type="protein sequence ID" value="WSE25907.1"/>
    <property type="molecule type" value="Genomic_DNA"/>
</dbReference>
<organism evidence="1 2">
    <name type="scientific">Amycolatopsis rhabdoformis</name>
    <dbReference type="NCBI Taxonomy" id="1448059"/>
    <lineage>
        <taxon>Bacteria</taxon>
        <taxon>Bacillati</taxon>
        <taxon>Actinomycetota</taxon>
        <taxon>Actinomycetes</taxon>
        <taxon>Pseudonocardiales</taxon>
        <taxon>Pseudonocardiaceae</taxon>
        <taxon>Amycolatopsis</taxon>
    </lineage>
</organism>
<name>A0ABZ1HWD3_9PSEU</name>
<evidence type="ECO:0000313" key="1">
    <source>
        <dbReference type="EMBL" id="WSE25907.1"/>
    </source>
</evidence>
<protein>
    <submittedName>
        <fullName evidence="1">Uncharacterized protein</fullName>
    </submittedName>
</protein>